<feature type="domain" description="CHAT" evidence="1">
    <location>
        <begin position="99"/>
        <end position="347"/>
    </location>
</feature>
<accession>A0ABP9K4M7</accession>
<comment type="caution">
    <text evidence="2">The sequence shown here is derived from an EMBL/GenBank/DDBJ whole genome shotgun (WGS) entry which is preliminary data.</text>
</comment>
<dbReference type="InterPro" id="IPR024983">
    <property type="entry name" value="CHAT_dom"/>
</dbReference>
<evidence type="ECO:0000259" key="1">
    <source>
        <dbReference type="Pfam" id="PF12770"/>
    </source>
</evidence>
<reference evidence="3" key="1">
    <citation type="journal article" date="2019" name="Int. J. Syst. Evol. Microbiol.">
        <title>The Global Catalogue of Microorganisms (GCM) 10K type strain sequencing project: providing services to taxonomists for standard genome sequencing and annotation.</title>
        <authorList>
            <consortium name="The Broad Institute Genomics Platform"/>
            <consortium name="The Broad Institute Genome Sequencing Center for Infectious Disease"/>
            <person name="Wu L."/>
            <person name="Ma J."/>
        </authorList>
    </citation>
    <scope>NUCLEOTIDE SEQUENCE [LARGE SCALE GENOMIC DNA]</scope>
    <source>
        <strain evidence="3">JCM 18298</strain>
    </source>
</reference>
<sequence length="414" mass="44278">MTRRDRRPPTDTRVVLGLLSGQPRVQVKFVDAGELYLTWRWEHAPEQPRAYVIPRDLVQPVLDELEQAVPSPLPGENVRAALHRAFTGPFGAPDREAELAARLAGSLIPFPLAAELNEVLGRGIRPHVRIQPSASLGRVPWEALLVDENRRMVHEAEVSVLQPAGVWKAPGRKVSPYGQEGAVVTVIDPVVPGRVLAPVLGSGWADTPVAEVLRRLGSRRRGTEPAVGGEIDRATLRTLLTGASRLLYVGHVSSAQYGLDVRMHLSDGADVLGRAGPIGPHRPLTAADIAFGWEAEGPWHIPSRVALIACDSGSDTRFAEPTALVSVMVRGGAEHVTAARWTLPTDAGFAVAAGGEAPAFSAAVDAVDASHEAPDPVAALGAWQRGQSERWARTGSLEYSPLVWGALTTTWAPP</sequence>
<dbReference type="RefSeq" id="WP_345494779.1">
    <property type="nucleotide sequence ID" value="NZ_BAABJM010000002.1"/>
</dbReference>
<evidence type="ECO:0000313" key="2">
    <source>
        <dbReference type="EMBL" id="GAA5049331.1"/>
    </source>
</evidence>
<protein>
    <submittedName>
        <fullName evidence="2">CHAT domain-containing protein</fullName>
    </submittedName>
</protein>
<name>A0ABP9K4M7_9NOCA</name>
<proteinExistence type="predicted"/>
<dbReference type="Proteomes" id="UP001500603">
    <property type="component" value="Unassembled WGS sequence"/>
</dbReference>
<evidence type="ECO:0000313" key="3">
    <source>
        <dbReference type="Proteomes" id="UP001500603"/>
    </source>
</evidence>
<dbReference type="Pfam" id="PF12770">
    <property type="entry name" value="CHAT"/>
    <property type="match status" value="1"/>
</dbReference>
<keyword evidence="3" id="KW-1185">Reference proteome</keyword>
<gene>
    <name evidence="2" type="ORF">GCM10023318_18120</name>
</gene>
<organism evidence="2 3">
    <name type="scientific">Nocardia callitridis</name>
    <dbReference type="NCBI Taxonomy" id="648753"/>
    <lineage>
        <taxon>Bacteria</taxon>
        <taxon>Bacillati</taxon>
        <taxon>Actinomycetota</taxon>
        <taxon>Actinomycetes</taxon>
        <taxon>Mycobacteriales</taxon>
        <taxon>Nocardiaceae</taxon>
        <taxon>Nocardia</taxon>
    </lineage>
</organism>
<dbReference type="EMBL" id="BAABJM010000002">
    <property type="protein sequence ID" value="GAA5049331.1"/>
    <property type="molecule type" value="Genomic_DNA"/>
</dbReference>